<dbReference type="RefSeq" id="WP_046767855.1">
    <property type="nucleotide sequence ID" value="NZ_KQ061223.1"/>
</dbReference>
<proteinExistence type="predicted"/>
<accession>A0A1H2I7B1</accession>
<dbReference type="STRING" id="419479.SAMN04488563_1490"/>
<evidence type="ECO:0000313" key="1">
    <source>
        <dbReference type="EMBL" id="SDU39971.1"/>
    </source>
</evidence>
<dbReference type="Proteomes" id="UP000182977">
    <property type="component" value="Chromosome I"/>
</dbReference>
<organism evidence="1 2">
    <name type="scientific">Jiangella alkaliphila</name>
    <dbReference type="NCBI Taxonomy" id="419479"/>
    <lineage>
        <taxon>Bacteria</taxon>
        <taxon>Bacillati</taxon>
        <taxon>Actinomycetota</taxon>
        <taxon>Actinomycetes</taxon>
        <taxon>Jiangellales</taxon>
        <taxon>Jiangellaceae</taxon>
        <taxon>Jiangella</taxon>
    </lineage>
</organism>
<sequence>MSRFTARAHGYGLVDWTADEVDAYASRLLRDHVPGRRWMPHRSSSCRECGESWPCPAAAWAGQWSHGVTRTEPRSRF</sequence>
<dbReference type="OrthoDB" id="5190182at2"/>
<dbReference type="AlphaFoldDB" id="A0A1H2I7B1"/>
<evidence type="ECO:0000313" key="2">
    <source>
        <dbReference type="Proteomes" id="UP000182977"/>
    </source>
</evidence>
<gene>
    <name evidence="1" type="ORF">SAMN04488563_1490</name>
</gene>
<keyword evidence="2" id="KW-1185">Reference proteome</keyword>
<name>A0A1H2I7B1_9ACTN</name>
<protein>
    <submittedName>
        <fullName evidence="1">Uncharacterized protein</fullName>
    </submittedName>
</protein>
<reference evidence="2" key="1">
    <citation type="submission" date="2016-10" db="EMBL/GenBank/DDBJ databases">
        <authorList>
            <person name="Varghese N."/>
            <person name="Submissions S."/>
        </authorList>
    </citation>
    <scope>NUCLEOTIDE SEQUENCE [LARGE SCALE GENOMIC DNA]</scope>
    <source>
        <strain evidence="2">DSM 45079</strain>
    </source>
</reference>
<dbReference type="EMBL" id="LT629791">
    <property type="protein sequence ID" value="SDU39971.1"/>
    <property type="molecule type" value="Genomic_DNA"/>
</dbReference>